<gene>
    <name evidence="2" type="ORF">ACIB24_13315</name>
</gene>
<keyword evidence="3" id="KW-1185">Reference proteome</keyword>
<evidence type="ECO:0000313" key="3">
    <source>
        <dbReference type="Proteomes" id="UP001612915"/>
    </source>
</evidence>
<evidence type="ECO:0000313" key="2">
    <source>
        <dbReference type="EMBL" id="MFI7588044.1"/>
    </source>
</evidence>
<organism evidence="2 3">
    <name type="scientific">Spongisporangium articulatum</name>
    <dbReference type="NCBI Taxonomy" id="3362603"/>
    <lineage>
        <taxon>Bacteria</taxon>
        <taxon>Bacillati</taxon>
        <taxon>Actinomycetota</taxon>
        <taxon>Actinomycetes</taxon>
        <taxon>Kineosporiales</taxon>
        <taxon>Kineosporiaceae</taxon>
        <taxon>Spongisporangium</taxon>
    </lineage>
</organism>
<reference evidence="2 3" key="1">
    <citation type="submission" date="2024-10" db="EMBL/GenBank/DDBJ databases">
        <title>The Natural Products Discovery Center: Release of the First 8490 Sequenced Strains for Exploring Actinobacteria Biosynthetic Diversity.</title>
        <authorList>
            <person name="Kalkreuter E."/>
            <person name="Kautsar S.A."/>
            <person name="Yang D."/>
            <person name="Bader C.D."/>
            <person name="Teijaro C.N."/>
            <person name="Fluegel L."/>
            <person name="Davis C.M."/>
            <person name="Simpson J.R."/>
            <person name="Lauterbach L."/>
            <person name="Steele A.D."/>
            <person name="Gui C."/>
            <person name="Meng S."/>
            <person name="Li G."/>
            <person name="Viehrig K."/>
            <person name="Ye F."/>
            <person name="Su P."/>
            <person name="Kiefer A.F."/>
            <person name="Nichols A."/>
            <person name="Cepeda A.J."/>
            <person name="Yan W."/>
            <person name="Fan B."/>
            <person name="Jiang Y."/>
            <person name="Adhikari A."/>
            <person name="Zheng C.-J."/>
            <person name="Schuster L."/>
            <person name="Cowan T.M."/>
            <person name="Smanski M.J."/>
            <person name="Chevrette M.G."/>
            <person name="De Carvalho L.P.S."/>
            <person name="Shen B."/>
        </authorList>
    </citation>
    <scope>NUCLEOTIDE SEQUENCE [LARGE SCALE GENOMIC DNA]</scope>
    <source>
        <strain evidence="2 3">NPDC049639</strain>
    </source>
</reference>
<dbReference type="EMBL" id="JBITLV010000004">
    <property type="protein sequence ID" value="MFI7588044.1"/>
    <property type="molecule type" value="Genomic_DNA"/>
</dbReference>
<protein>
    <submittedName>
        <fullName evidence="2">Uncharacterized protein</fullName>
    </submittedName>
</protein>
<feature type="region of interest" description="Disordered" evidence="1">
    <location>
        <begin position="228"/>
        <end position="247"/>
    </location>
</feature>
<accession>A0ABW8ANT2</accession>
<dbReference type="RefSeq" id="WP_398280895.1">
    <property type="nucleotide sequence ID" value="NZ_JBITLV010000004.1"/>
</dbReference>
<sequence>MLRDAKQRLAPEPSALRRWALRLGGGVLLGAGICAAAAATACAASPSTPATLSITKNVRVSVTPDQPDRATTEVPRLLSTITGEPNLTLPRDLSDRVASPMPALARGPVGLHPRLDGPSLDHLAPAELPGELPDLLPGLAARALPALLIDEPPQGPAGAEVALLQRVALSLVPSVPAAPTGPRPTGPVPALPAGTGAGAADSLHLQLGWVSAPSLAGLTPSPLWWTTADPSGLHPRDRADAPPFTPD</sequence>
<comment type="caution">
    <text evidence="2">The sequence shown here is derived from an EMBL/GenBank/DDBJ whole genome shotgun (WGS) entry which is preliminary data.</text>
</comment>
<evidence type="ECO:0000256" key="1">
    <source>
        <dbReference type="SAM" id="MobiDB-lite"/>
    </source>
</evidence>
<name>A0ABW8ANT2_9ACTN</name>
<proteinExistence type="predicted"/>
<dbReference type="Proteomes" id="UP001612915">
    <property type="component" value="Unassembled WGS sequence"/>
</dbReference>